<evidence type="ECO:0000259" key="11">
    <source>
        <dbReference type="PROSITE" id="PS50110"/>
    </source>
</evidence>
<protein>
    <recommendedName>
        <fullName evidence="2">histidine kinase</fullName>
        <ecNumber evidence="2">2.7.13.3</ecNumber>
    </recommendedName>
</protein>
<comment type="caution">
    <text evidence="12">The sequence shown here is derived from an EMBL/GenBank/DDBJ whole genome shotgun (WGS) entry which is preliminary data.</text>
</comment>
<dbReference type="SUPFAM" id="SSF52172">
    <property type="entry name" value="CheY-like"/>
    <property type="match status" value="2"/>
</dbReference>
<evidence type="ECO:0000256" key="8">
    <source>
        <dbReference type="SAM" id="Coils"/>
    </source>
</evidence>
<dbReference type="EMBL" id="JACJTE010000070">
    <property type="protein sequence ID" value="MBD2565119.1"/>
    <property type="molecule type" value="Genomic_DNA"/>
</dbReference>
<keyword evidence="5" id="KW-0418">Kinase</keyword>
<dbReference type="CDD" id="cd17574">
    <property type="entry name" value="REC_OmpR"/>
    <property type="match status" value="1"/>
</dbReference>
<dbReference type="Pfam" id="PF00512">
    <property type="entry name" value="HisKA"/>
    <property type="match status" value="2"/>
</dbReference>
<feature type="compositionally biased region" description="Basic and acidic residues" evidence="9">
    <location>
        <begin position="902"/>
        <end position="917"/>
    </location>
</feature>
<name>A0ABR8F7W4_NOSLI</name>
<feature type="coiled-coil region" evidence="8">
    <location>
        <begin position="1129"/>
        <end position="1160"/>
    </location>
</feature>
<dbReference type="InterPro" id="IPR003661">
    <property type="entry name" value="HisK_dim/P_dom"/>
</dbReference>
<dbReference type="InterPro" id="IPR029016">
    <property type="entry name" value="GAF-like_dom_sf"/>
</dbReference>
<proteinExistence type="predicted"/>
<dbReference type="SUPFAM" id="SSF55781">
    <property type="entry name" value="GAF domain-like"/>
    <property type="match status" value="2"/>
</dbReference>
<gene>
    <name evidence="12" type="ORF">H6G95_31975</name>
</gene>
<dbReference type="CDD" id="cd00156">
    <property type="entry name" value="REC"/>
    <property type="match status" value="1"/>
</dbReference>
<dbReference type="InterPro" id="IPR036097">
    <property type="entry name" value="HisK_dim/P_sf"/>
</dbReference>
<evidence type="ECO:0000256" key="4">
    <source>
        <dbReference type="ARBA" id="ARBA00022679"/>
    </source>
</evidence>
<dbReference type="PANTHER" id="PTHR43547">
    <property type="entry name" value="TWO-COMPONENT HISTIDINE KINASE"/>
    <property type="match status" value="1"/>
</dbReference>
<accession>A0ABR8F7W4</accession>
<reference evidence="12 13" key="1">
    <citation type="journal article" date="2020" name="ISME J.">
        <title>Comparative genomics reveals insights into cyanobacterial evolution and habitat adaptation.</title>
        <authorList>
            <person name="Chen M.Y."/>
            <person name="Teng W.K."/>
            <person name="Zhao L."/>
            <person name="Hu C.X."/>
            <person name="Zhou Y.K."/>
            <person name="Han B.P."/>
            <person name="Song L.R."/>
            <person name="Shu W.S."/>
        </authorList>
    </citation>
    <scope>NUCLEOTIDE SEQUENCE [LARGE SCALE GENOMIC DNA]</scope>
    <source>
        <strain evidence="12 13">FACHB-391</strain>
    </source>
</reference>
<dbReference type="RefSeq" id="WP_190900064.1">
    <property type="nucleotide sequence ID" value="NZ_JACJTE010000070.1"/>
</dbReference>
<feature type="domain" description="Response regulatory" evidence="11">
    <location>
        <begin position="998"/>
        <end position="1117"/>
    </location>
</feature>
<dbReference type="PROSITE" id="PS50110">
    <property type="entry name" value="RESPONSE_REGULATORY"/>
    <property type="match status" value="2"/>
</dbReference>
<feature type="domain" description="Histidine kinase" evidence="10">
    <location>
        <begin position="1167"/>
        <end position="1382"/>
    </location>
</feature>
<dbReference type="CDD" id="cd00082">
    <property type="entry name" value="HisKA"/>
    <property type="match status" value="2"/>
</dbReference>
<keyword evidence="6" id="KW-0902">Two-component regulatory system</keyword>
<dbReference type="Pfam" id="PF02518">
    <property type="entry name" value="HATPase_c"/>
    <property type="match status" value="2"/>
</dbReference>
<dbReference type="InterPro" id="IPR000014">
    <property type="entry name" value="PAS"/>
</dbReference>
<dbReference type="InterPro" id="IPR001789">
    <property type="entry name" value="Sig_transdc_resp-reg_receiver"/>
</dbReference>
<dbReference type="PROSITE" id="PS50109">
    <property type="entry name" value="HIS_KIN"/>
    <property type="match status" value="2"/>
</dbReference>
<comment type="catalytic activity">
    <reaction evidence="1">
        <text>ATP + protein L-histidine = ADP + protein N-phospho-L-histidine.</text>
        <dbReference type="EC" id="2.7.13.3"/>
    </reaction>
</comment>
<dbReference type="SUPFAM" id="SSF55874">
    <property type="entry name" value="ATPase domain of HSP90 chaperone/DNA topoisomerase II/histidine kinase"/>
    <property type="match status" value="2"/>
</dbReference>
<keyword evidence="4" id="KW-0808">Transferase</keyword>
<dbReference type="InterPro" id="IPR035965">
    <property type="entry name" value="PAS-like_dom_sf"/>
</dbReference>
<evidence type="ECO:0000313" key="13">
    <source>
        <dbReference type="Proteomes" id="UP000604661"/>
    </source>
</evidence>
<dbReference type="Gene3D" id="3.30.450.20">
    <property type="entry name" value="PAS domain"/>
    <property type="match status" value="1"/>
</dbReference>
<evidence type="ECO:0000313" key="12">
    <source>
        <dbReference type="EMBL" id="MBD2565119.1"/>
    </source>
</evidence>
<dbReference type="InterPro" id="IPR004358">
    <property type="entry name" value="Sig_transdc_His_kin-like_C"/>
</dbReference>
<feature type="coiled-coil region" evidence="8">
    <location>
        <begin position="600"/>
        <end position="642"/>
    </location>
</feature>
<evidence type="ECO:0000256" key="5">
    <source>
        <dbReference type="ARBA" id="ARBA00022777"/>
    </source>
</evidence>
<dbReference type="Gene3D" id="1.10.287.130">
    <property type="match status" value="2"/>
</dbReference>
<sequence length="1383" mass="154442">MSTLRFLLLEDNPLDAELVQAMLLDGKIDHELQRVDTGADFQTALLSDEFDLILADYALADFDGINALEIVRHLRPDVPFIFISGSLGEELAIAAIKQGATDYVLKQRLGRLVPSVQRALQEAQELDKHTTKHQQAEAAVESDLKDMQLLGKLSARLVTEGDIQTLYQEIMATAIALTRADAGTVQLLDEATQELVLLATQGFEQNMREYFYRMNASNNTSCGIALKKGTRIFVDFNVLQSEDPDGSRRMHVEAGYLSAQSTPLITRSGKSIGMVSTHWHKHYRPSDRELRFLDLLARQAADLIEHYLAQAALRESEEQYRTLFATKEQGFCIIEKVETAAGQPSDFRYVTVNPAFERHTGMRDVVGKTIREFVPNAEQRIMDIYEAVVRTGQPQQFEDYVSVLGLWMEVEVFPARSPGQIAVLFSNISERKRTEEQLRRVAETDAFRVKLSDALRSLFDPVEIQRAAMRVLGEHLAAERVCYGELTDDGEMIVIADNYLRGDAIEFIGQVPTSAYGKVSETLRAGHAFVFSDLDRDERLCDAEREAIRALSVISGATVPLVKQSRWVSSLAVHYSKPHQWTDDEIQLLQETADRTWEAVNRARAEAALRESEIQRIQEQSAREEERQRAETLAELDRAKTLFFSNVSHEFRTPLTLILAPVQDALSDSLNPLTSSQRERLELAHRNSLRLLKLVNTLLDFSRIQADRLKANYEPTDLSTYTAELASIFRSAIENANLQLVVDCPPLPDPIYVDREMWEKIVLNLLSNALKFTFEGIISVSLKPKANTVELIVSDTGVGIAASELPHVFERFYRVKGAKGRSYEGSGIGLSLVQELVKRHGGAIAVTSAVDQGTTFTVTIPTGIAHLPADQIGVPSTLSSTAVTANAFVEEAWGWLPEEEEGGRRQEAGGRRQEAGGREQGAGGTALDESTEFQLQNSEVHAQSLEVHAQSSEVQAQSLEVHVQSSEVHAQSTEFQLQSSEVHAQSSEVHVQSSKRARILLVDDNADMRDYLKRLLSQYYEVETVNDGLAALATIRRGGSAKVYDLVLTDVMMPRMDGFELLRSLRADPNTQTIPIILLSARAGEGSRVEGLETGADDYLIKPFSARELLARVKVNLQLAQLRREAVYREQVMQAVQTLNERLEQQVKARTAQLEAINQELEAFSSSVSHDLRTPLRYISSFAERLQGKLNPTLVDASSLQTLNIIIQSALQAEKMVDDLLEFSRLGQTEMHLTIVNISQLLQQVQAQLQPELVGRSLYWQIEALATVKGDPALLRIVLQNLLSNAVKYTRNNTEAVIAIGSIEQEQSVIFFVKDNGAGFDMKYYDRLFSMFQRLHPQEEFAGTGVGLATVRRIIHRHGGRIWAEGAIGEGATFYFSLPKHEA</sequence>
<dbReference type="InterPro" id="IPR036890">
    <property type="entry name" value="HATPase_C_sf"/>
</dbReference>
<dbReference type="EC" id="2.7.13.3" evidence="2"/>
<evidence type="ECO:0000256" key="1">
    <source>
        <dbReference type="ARBA" id="ARBA00000085"/>
    </source>
</evidence>
<dbReference type="Proteomes" id="UP000604661">
    <property type="component" value="Unassembled WGS sequence"/>
</dbReference>
<feature type="region of interest" description="Disordered" evidence="9">
    <location>
        <begin position="894"/>
        <end position="927"/>
    </location>
</feature>
<dbReference type="InterPro" id="IPR003594">
    <property type="entry name" value="HATPase_dom"/>
</dbReference>
<dbReference type="InterPro" id="IPR018216">
    <property type="entry name" value="Cathelicidin_CS"/>
</dbReference>
<dbReference type="SMART" id="SM00065">
    <property type="entry name" value="GAF"/>
    <property type="match status" value="2"/>
</dbReference>
<dbReference type="PROSITE" id="PS00946">
    <property type="entry name" value="CATHELICIDINS_1"/>
    <property type="match status" value="1"/>
</dbReference>
<dbReference type="PRINTS" id="PR00344">
    <property type="entry name" value="BCTRLSENSOR"/>
</dbReference>
<dbReference type="SMART" id="SM00448">
    <property type="entry name" value="REC"/>
    <property type="match status" value="2"/>
</dbReference>
<evidence type="ECO:0000256" key="3">
    <source>
        <dbReference type="ARBA" id="ARBA00022553"/>
    </source>
</evidence>
<evidence type="ECO:0000256" key="2">
    <source>
        <dbReference type="ARBA" id="ARBA00012438"/>
    </source>
</evidence>
<organism evidence="12 13">
    <name type="scientific">Nostoc linckia FACHB-391</name>
    <dbReference type="NCBI Taxonomy" id="2692906"/>
    <lineage>
        <taxon>Bacteria</taxon>
        <taxon>Bacillati</taxon>
        <taxon>Cyanobacteriota</taxon>
        <taxon>Cyanophyceae</taxon>
        <taxon>Nostocales</taxon>
        <taxon>Nostocaceae</taxon>
        <taxon>Nostoc</taxon>
    </lineage>
</organism>
<dbReference type="InterPro" id="IPR011006">
    <property type="entry name" value="CheY-like_superfamily"/>
</dbReference>
<keyword evidence="13" id="KW-1185">Reference proteome</keyword>
<dbReference type="InterPro" id="IPR005467">
    <property type="entry name" value="His_kinase_dom"/>
</dbReference>
<evidence type="ECO:0000256" key="6">
    <source>
        <dbReference type="ARBA" id="ARBA00023012"/>
    </source>
</evidence>
<dbReference type="Gene3D" id="3.30.565.10">
    <property type="entry name" value="Histidine kinase-like ATPase, C-terminal domain"/>
    <property type="match status" value="2"/>
</dbReference>
<dbReference type="Gene3D" id="3.40.50.2300">
    <property type="match status" value="2"/>
</dbReference>
<dbReference type="Pfam" id="PF00072">
    <property type="entry name" value="Response_reg"/>
    <property type="match status" value="2"/>
</dbReference>
<evidence type="ECO:0000259" key="10">
    <source>
        <dbReference type="PROSITE" id="PS50109"/>
    </source>
</evidence>
<dbReference type="Pfam" id="PF13185">
    <property type="entry name" value="GAF_2"/>
    <property type="match status" value="1"/>
</dbReference>
<dbReference type="SUPFAM" id="SSF47384">
    <property type="entry name" value="Homodimeric domain of signal transducing histidine kinase"/>
    <property type="match status" value="2"/>
</dbReference>
<feature type="modified residue" description="4-aspartylphosphate" evidence="7">
    <location>
        <position position="56"/>
    </location>
</feature>
<feature type="domain" description="Histidine kinase" evidence="10">
    <location>
        <begin position="646"/>
        <end position="864"/>
    </location>
</feature>
<dbReference type="InterPro" id="IPR013656">
    <property type="entry name" value="PAS_4"/>
</dbReference>
<evidence type="ECO:0000256" key="9">
    <source>
        <dbReference type="SAM" id="MobiDB-lite"/>
    </source>
</evidence>
<dbReference type="Pfam" id="PF01590">
    <property type="entry name" value="GAF"/>
    <property type="match status" value="1"/>
</dbReference>
<dbReference type="PANTHER" id="PTHR43547:SF2">
    <property type="entry name" value="HYBRID SIGNAL TRANSDUCTION HISTIDINE KINASE C"/>
    <property type="match status" value="1"/>
</dbReference>
<feature type="modified residue" description="4-aspartylphosphate" evidence="7">
    <location>
        <position position="1050"/>
    </location>
</feature>
<dbReference type="SMART" id="SM00388">
    <property type="entry name" value="HisKA"/>
    <property type="match status" value="2"/>
</dbReference>
<dbReference type="NCBIfam" id="TIGR00229">
    <property type="entry name" value="sensory_box"/>
    <property type="match status" value="1"/>
</dbReference>
<feature type="domain" description="Response regulatory" evidence="11">
    <location>
        <begin position="5"/>
        <end position="121"/>
    </location>
</feature>
<evidence type="ECO:0000256" key="7">
    <source>
        <dbReference type="PROSITE-ProRule" id="PRU00169"/>
    </source>
</evidence>
<keyword evidence="3 7" id="KW-0597">Phosphoprotein</keyword>
<keyword evidence="8" id="KW-0175">Coiled coil</keyword>
<dbReference type="Gene3D" id="3.30.450.40">
    <property type="match status" value="2"/>
</dbReference>
<dbReference type="InterPro" id="IPR003018">
    <property type="entry name" value="GAF"/>
</dbReference>
<dbReference type="SUPFAM" id="SSF55785">
    <property type="entry name" value="PYP-like sensor domain (PAS domain)"/>
    <property type="match status" value="1"/>
</dbReference>
<dbReference type="SMART" id="SM00387">
    <property type="entry name" value="HATPase_c"/>
    <property type="match status" value="2"/>
</dbReference>
<dbReference type="Pfam" id="PF08448">
    <property type="entry name" value="PAS_4"/>
    <property type="match status" value="1"/>
</dbReference>